<dbReference type="AlphaFoldDB" id="A0A9J6BMA3"/>
<evidence type="ECO:0000313" key="2">
    <source>
        <dbReference type="EMBL" id="KAG5670898.1"/>
    </source>
</evidence>
<dbReference type="SUPFAM" id="SSF54695">
    <property type="entry name" value="POZ domain"/>
    <property type="match status" value="1"/>
</dbReference>
<dbReference type="PROSITE" id="PS50097">
    <property type="entry name" value="BTB"/>
    <property type="match status" value="1"/>
</dbReference>
<dbReference type="Gene3D" id="3.30.710.10">
    <property type="entry name" value="Potassium Channel Kv1.1, Chain A"/>
    <property type="match status" value="1"/>
</dbReference>
<evidence type="ECO:0000259" key="1">
    <source>
        <dbReference type="PROSITE" id="PS50097"/>
    </source>
</evidence>
<evidence type="ECO:0000313" key="3">
    <source>
        <dbReference type="Proteomes" id="UP001107558"/>
    </source>
</evidence>
<organism evidence="2 3">
    <name type="scientific">Polypedilum vanderplanki</name>
    <name type="common">Sleeping chironomid midge</name>
    <dbReference type="NCBI Taxonomy" id="319348"/>
    <lineage>
        <taxon>Eukaryota</taxon>
        <taxon>Metazoa</taxon>
        <taxon>Ecdysozoa</taxon>
        <taxon>Arthropoda</taxon>
        <taxon>Hexapoda</taxon>
        <taxon>Insecta</taxon>
        <taxon>Pterygota</taxon>
        <taxon>Neoptera</taxon>
        <taxon>Endopterygota</taxon>
        <taxon>Diptera</taxon>
        <taxon>Nematocera</taxon>
        <taxon>Chironomoidea</taxon>
        <taxon>Chironomidae</taxon>
        <taxon>Chironominae</taxon>
        <taxon>Polypedilum</taxon>
        <taxon>Polypedilum</taxon>
    </lineage>
</organism>
<protein>
    <recommendedName>
        <fullName evidence="1">BTB domain-containing protein</fullName>
    </recommendedName>
</protein>
<comment type="caution">
    <text evidence="2">The sequence shown here is derived from an EMBL/GenBank/DDBJ whole genome shotgun (WGS) entry which is preliminary data.</text>
</comment>
<sequence>MNDKFKFFLSFNQSKLGLGKFGNFKNDYGLWFIRTNGNPQSFTGTIGLDPAFDKNLVDWKQIEINVRLIKSAFNRHSDTIASVTARYLEKNIFKFGLTKSMTGDLTQINFSCIVEINMPIILNNKKNSKRDGAKNHLKSMFESGNDADITIMSEGKELKVHNFILKRSEVFSKMFSGEMKESRNRIVVIEDIKHEVIVEMCRYLYYDEIPKIKSLALPLLVAASKYLIDDLVEECEDFLMTNITLDNYHEVIVIADQLNKEKLREAAIDYIITNCKSIFPSTAWKELKTSHVQLALTVMEKFMLTFQL</sequence>
<dbReference type="InterPro" id="IPR011333">
    <property type="entry name" value="SKP1/BTB/POZ_sf"/>
</dbReference>
<dbReference type="Proteomes" id="UP001107558">
    <property type="component" value="Chromosome 3"/>
</dbReference>
<gene>
    <name evidence="2" type="ORF">PVAND_001129</name>
</gene>
<keyword evidence="3" id="KW-1185">Reference proteome</keyword>
<reference evidence="2" key="1">
    <citation type="submission" date="2021-03" db="EMBL/GenBank/DDBJ databases">
        <title>Chromosome level genome of the anhydrobiotic midge Polypedilum vanderplanki.</title>
        <authorList>
            <person name="Yoshida Y."/>
            <person name="Kikawada T."/>
            <person name="Gusev O."/>
        </authorList>
    </citation>
    <scope>NUCLEOTIDE SEQUENCE</scope>
    <source>
        <strain evidence="2">NIAS01</strain>
        <tissue evidence="2">Whole body or cell culture</tissue>
    </source>
</reference>
<name>A0A9J6BMA3_POLVA</name>
<feature type="domain" description="BTB" evidence="1">
    <location>
        <begin position="147"/>
        <end position="213"/>
    </location>
</feature>
<dbReference type="InterPro" id="IPR000210">
    <property type="entry name" value="BTB/POZ_dom"/>
</dbReference>
<dbReference type="EMBL" id="JADBJN010000003">
    <property type="protein sequence ID" value="KAG5670898.1"/>
    <property type="molecule type" value="Genomic_DNA"/>
</dbReference>
<dbReference type="OrthoDB" id="6359816at2759"/>
<dbReference type="Gene3D" id="1.25.40.420">
    <property type="match status" value="1"/>
</dbReference>
<dbReference type="PANTHER" id="PTHR24413">
    <property type="entry name" value="SPECKLE-TYPE POZ PROTEIN"/>
    <property type="match status" value="1"/>
</dbReference>
<accession>A0A9J6BMA3</accession>
<proteinExistence type="predicted"/>
<dbReference type="SMART" id="SM00225">
    <property type="entry name" value="BTB"/>
    <property type="match status" value="1"/>
</dbReference>
<dbReference type="Pfam" id="PF00651">
    <property type="entry name" value="BTB"/>
    <property type="match status" value="1"/>
</dbReference>